<accession>A0A9N7R6E1</accession>
<organism evidence="2 3">
    <name type="scientific">Striga hermonthica</name>
    <name type="common">Purple witchweed</name>
    <name type="synonym">Buchnera hermonthica</name>
    <dbReference type="NCBI Taxonomy" id="68872"/>
    <lineage>
        <taxon>Eukaryota</taxon>
        <taxon>Viridiplantae</taxon>
        <taxon>Streptophyta</taxon>
        <taxon>Embryophyta</taxon>
        <taxon>Tracheophyta</taxon>
        <taxon>Spermatophyta</taxon>
        <taxon>Magnoliopsida</taxon>
        <taxon>eudicotyledons</taxon>
        <taxon>Gunneridae</taxon>
        <taxon>Pentapetalae</taxon>
        <taxon>asterids</taxon>
        <taxon>lamiids</taxon>
        <taxon>Lamiales</taxon>
        <taxon>Orobanchaceae</taxon>
        <taxon>Buchnereae</taxon>
        <taxon>Striga</taxon>
    </lineage>
</organism>
<sequence length="242" mass="26083">MGGGFMFTGKPISSATRPPFIGAVRNFHTGVSPPAADGGGTPQISHDNGDGSFGSAPTRAEVDRAIIDLHRLMQGLQTSGPEPNGLHSLSPTNGYEPHMLQSPGFAKFHDVYSMMQKEPSFQSMVVSISCDKGVWEAILGNKAVQDLKGSIPIAGNGEKRPSCIVEEQDIAMLVLKWIMGFTKSRVLELVEKFGLLVSDIFRPAPKEKPTSELTDLVEEKVRSSLLLSVVILLIIVVTRNQG</sequence>
<comment type="caution">
    <text evidence="2">The sequence shown here is derived from an EMBL/GenBank/DDBJ whole genome shotgun (WGS) entry which is preliminary data.</text>
</comment>
<protein>
    <submittedName>
        <fullName evidence="2">Uncharacterized protein</fullName>
    </submittedName>
</protein>
<feature type="region of interest" description="Disordered" evidence="1">
    <location>
        <begin position="25"/>
        <end position="57"/>
    </location>
</feature>
<dbReference type="EMBL" id="CACSLK010011356">
    <property type="protein sequence ID" value="CAA0813563.1"/>
    <property type="molecule type" value="Genomic_DNA"/>
</dbReference>
<dbReference type="PANTHER" id="PTHR33625:SF2">
    <property type="entry name" value="POST-SET DOMAIN-CONTAINING PROTEIN"/>
    <property type="match status" value="1"/>
</dbReference>
<evidence type="ECO:0000313" key="2">
    <source>
        <dbReference type="EMBL" id="CAA0813563.1"/>
    </source>
</evidence>
<dbReference type="OrthoDB" id="737041at2759"/>
<name>A0A9N7R6E1_STRHE</name>
<evidence type="ECO:0000313" key="3">
    <source>
        <dbReference type="Proteomes" id="UP001153555"/>
    </source>
</evidence>
<dbReference type="PANTHER" id="PTHR33625">
    <property type="entry name" value="OS08G0179900 PROTEIN"/>
    <property type="match status" value="1"/>
</dbReference>
<dbReference type="Proteomes" id="UP001153555">
    <property type="component" value="Unassembled WGS sequence"/>
</dbReference>
<keyword evidence="3" id="KW-1185">Reference proteome</keyword>
<reference evidence="2" key="1">
    <citation type="submission" date="2019-12" db="EMBL/GenBank/DDBJ databases">
        <authorList>
            <person name="Scholes J."/>
        </authorList>
    </citation>
    <scope>NUCLEOTIDE SEQUENCE</scope>
</reference>
<gene>
    <name evidence="2" type="ORF">SHERM_14122</name>
</gene>
<evidence type="ECO:0000256" key="1">
    <source>
        <dbReference type="SAM" id="MobiDB-lite"/>
    </source>
</evidence>
<proteinExistence type="predicted"/>
<dbReference type="AlphaFoldDB" id="A0A9N7R6E1"/>